<keyword evidence="2" id="KW-1185">Reference proteome</keyword>
<dbReference type="PROSITE" id="PS51257">
    <property type="entry name" value="PROKAR_LIPOPROTEIN"/>
    <property type="match status" value="1"/>
</dbReference>
<organism evidence="1 2">
    <name type="scientific">Phycicoccus sonneratiae</name>
    <dbReference type="NCBI Taxonomy" id="2807628"/>
    <lineage>
        <taxon>Bacteria</taxon>
        <taxon>Bacillati</taxon>
        <taxon>Actinomycetota</taxon>
        <taxon>Actinomycetes</taxon>
        <taxon>Micrococcales</taxon>
        <taxon>Intrasporangiaceae</taxon>
        <taxon>Phycicoccus</taxon>
    </lineage>
</organism>
<evidence type="ECO:0000313" key="2">
    <source>
        <dbReference type="Proteomes" id="UP001430172"/>
    </source>
</evidence>
<dbReference type="Proteomes" id="UP001430172">
    <property type="component" value="Unassembled WGS sequence"/>
</dbReference>
<evidence type="ECO:0000313" key="1">
    <source>
        <dbReference type="EMBL" id="MBM6401395.1"/>
    </source>
</evidence>
<dbReference type="EMBL" id="JAFDVD010000015">
    <property type="protein sequence ID" value="MBM6401395.1"/>
    <property type="molecule type" value="Genomic_DNA"/>
</dbReference>
<protein>
    <submittedName>
        <fullName evidence="1">Uncharacterized protein</fullName>
    </submittedName>
</protein>
<accession>A0ABS2CNN7</accession>
<sequence>MGSPRGTPRRLGAALGLAGLLVVGCAPPPSTPHDAAGLGGAVRVDHRSADDLLEHRHFLGRPADGRHPHPDASIGRADRAAAQLATAAFQDEEVAEAAGWRSTLEALGCFQSPGRGGMGVHFVNDALLDDRVDVSRPEALVYELDRDGAVAGLVAHEYIVPVDAWTRSTPPQLFGVAFHRHPSLPLYVLHAWVWKDNARGDLDDWNPAVRLCPPGVPIFGEDRRASSSARS</sequence>
<reference evidence="1" key="1">
    <citation type="submission" date="2021-02" db="EMBL/GenBank/DDBJ databases">
        <title>Phycicoccus sp. MQZ13P-5T, whole genome shotgun sequence.</title>
        <authorList>
            <person name="Tuo L."/>
        </authorList>
    </citation>
    <scope>NUCLEOTIDE SEQUENCE</scope>
    <source>
        <strain evidence="1">MQZ13P-5</strain>
    </source>
</reference>
<dbReference type="RefSeq" id="WP_204131870.1">
    <property type="nucleotide sequence ID" value="NZ_JAFDVD010000015.1"/>
</dbReference>
<name>A0ABS2CNN7_9MICO</name>
<gene>
    <name evidence="1" type="ORF">JQN70_13430</name>
</gene>
<comment type="caution">
    <text evidence="1">The sequence shown here is derived from an EMBL/GenBank/DDBJ whole genome shotgun (WGS) entry which is preliminary data.</text>
</comment>
<proteinExistence type="predicted"/>